<dbReference type="FunFam" id="1.10.10.10:FF:000001">
    <property type="entry name" value="LysR family transcriptional regulator"/>
    <property type="match status" value="1"/>
</dbReference>
<evidence type="ECO:0000313" key="7">
    <source>
        <dbReference type="Proteomes" id="UP000077786"/>
    </source>
</evidence>
<dbReference type="PROSITE" id="PS50931">
    <property type="entry name" value="HTH_LYSR"/>
    <property type="match status" value="1"/>
</dbReference>
<dbReference type="CDD" id="cd08451">
    <property type="entry name" value="PBP2_BudR"/>
    <property type="match status" value="1"/>
</dbReference>
<protein>
    <submittedName>
        <fullName evidence="6">LysR family transcriptional regulator</fullName>
    </submittedName>
</protein>
<dbReference type="Pfam" id="PF03466">
    <property type="entry name" value="LysR_substrate"/>
    <property type="match status" value="1"/>
</dbReference>
<organism evidence="6 7">
    <name type="scientific">Gluconobacter cerinus</name>
    <dbReference type="NCBI Taxonomy" id="38307"/>
    <lineage>
        <taxon>Bacteria</taxon>
        <taxon>Pseudomonadati</taxon>
        <taxon>Pseudomonadota</taxon>
        <taxon>Alphaproteobacteria</taxon>
        <taxon>Acetobacterales</taxon>
        <taxon>Acetobacteraceae</taxon>
        <taxon>Gluconobacter</taxon>
    </lineage>
</organism>
<dbReference type="GO" id="GO:0003700">
    <property type="term" value="F:DNA-binding transcription factor activity"/>
    <property type="evidence" value="ECO:0007669"/>
    <property type="project" value="InterPro"/>
</dbReference>
<gene>
    <name evidence="6" type="ORF">A0123_01590</name>
</gene>
<dbReference type="PANTHER" id="PTHR30346:SF30">
    <property type="entry name" value="SMALL NEUTRAL PROTEASE REGULATORY PROTEIN"/>
    <property type="match status" value="1"/>
</dbReference>
<evidence type="ECO:0000256" key="1">
    <source>
        <dbReference type="ARBA" id="ARBA00009437"/>
    </source>
</evidence>
<dbReference type="GO" id="GO:0032993">
    <property type="term" value="C:protein-DNA complex"/>
    <property type="evidence" value="ECO:0007669"/>
    <property type="project" value="TreeGrafter"/>
</dbReference>
<evidence type="ECO:0000256" key="2">
    <source>
        <dbReference type="ARBA" id="ARBA00023015"/>
    </source>
</evidence>
<evidence type="ECO:0000313" key="6">
    <source>
        <dbReference type="EMBL" id="OAJ67549.1"/>
    </source>
</evidence>
<dbReference type="AlphaFoldDB" id="A0A1B6VJZ9"/>
<dbReference type="SUPFAM" id="SSF53850">
    <property type="entry name" value="Periplasmic binding protein-like II"/>
    <property type="match status" value="1"/>
</dbReference>
<keyword evidence="3" id="KW-0238">DNA-binding</keyword>
<comment type="similarity">
    <text evidence="1">Belongs to the LysR transcriptional regulatory family.</text>
</comment>
<keyword evidence="2" id="KW-0805">Transcription regulation</keyword>
<name>A0A1B6VJZ9_9PROT</name>
<dbReference type="Proteomes" id="UP000077786">
    <property type="component" value="Unassembled WGS sequence"/>
</dbReference>
<evidence type="ECO:0000256" key="3">
    <source>
        <dbReference type="ARBA" id="ARBA00023125"/>
    </source>
</evidence>
<dbReference type="InterPro" id="IPR000847">
    <property type="entry name" value="LysR_HTH_N"/>
</dbReference>
<dbReference type="SUPFAM" id="SSF46785">
    <property type="entry name" value="Winged helix' DNA-binding domain"/>
    <property type="match status" value="1"/>
</dbReference>
<comment type="caution">
    <text evidence="6">The sequence shown here is derived from an EMBL/GenBank/DDBJ whole genome shotgun (WGS) entry which is preliminary data.</text>
</comment>
<dbReference type="Gene3D" id="3.40.190.10">
    <property type="entry name" value="Periplasmic binding protein-like II"/>
    <property type="match status" value="2"/>
</dbReference>
<keyword evidence="4" id="KW-0804">Transcription</keyword>
<evidence type="ECO:0000256" key="4">
    <source>
        <dbReference type="ARBA" id="ARBA00023163"/>
    </source>
</evidence>
<dbReference type="InterPro" id="IPR036388">
    <property type="entry name" value="WH-like_DNA-bd_sf"/>
</dbReference>
<feature type="domain" description="HTH lysR-type" evidence="5">
    <location>
        <begin position="1"/>
        <end position="58"/>
    </location>
</feature>
<dbReference type="Gene3D" id="1.10.10.10">
    <property type="entry name" value="Winged helix-like DNA-binding domain superfamily/Winged helix DNA-binding domain"/>
    <property type="match status" value="1"/>
</dbReference>
<reference evidence="6 7" key="1">
    <citation type="submission" date="2016-03" db="EMBL/GenBank/DDBJ databases">
        <title>Draft genome sequence of Gluconobacter cerinus strain CECT 9110.</title>
        <authorList>
            <person name="Sainz F."/>
            <person name="Mas A."/>
            <person name="Torija M.J."/>
        </authorList>
    </citation>
    <scope>NUCLEOTIDE SEQUENCE [LARGE SCALE GENOMIC DNA]</scope>
    <source>
        <strain evidence="6 7">CECT 9110</strain>
    </source>
</reference>
<evidence type="ECO:0000259" key="5">
    <source>
        <dbReference type="PROSITE" id="PS50931"/>
    </source>
</evidence>
<dbReference type="PATRIC" id="fig|38307.3.peg.1638"/>
<dbReference type="GO" id="GO:0003677">
    <property type="term" value="F:DNA binding"/>
    <property type="evidence" value="ECO:0007669"/>
    <property type="project" value="UniProtKB-KW"/>
</dbReference>
<dbReference type="EMBL" id="LUTU01000007">
    <property type="protein sequence ID" value="OAJ67549.1"/>
    <property type="molecule type" value="Genomic_DNA"/>
</dbReference>
<dbReference type="RefSeq" id="WP_064274336.1">
    <property type="nucleotide sequence ID" value="NZ_LUTU01000007.1"/>
</dbReference>
<dbReference type="InterPro" id="IPR036390">
    <property type="entry name" value="WH_DNA-bd_sf"/>
</dbReference>
<dbReference type="InterPro" id="IPR037410">
    <property type="entry name" value="BudR_PBP2"/>
</dbReference>
<proteinExistence type="inferred from homology"/>
<accession>A0A1B6VJZ9</accession>
<dbReference type="InterPro" id="IPR005119">
    <property type="entry name" value="LysR_subst-bd"/>
</dbReference>
<dbReference type="PANTHER" id="PTHR30346">
    <property type="entry name" value="TRANSCRIPTIONAL DUAL REGULATOR HCAR-RELATED"/>
    <property type="match status" value="1"/>
</dbReference>
<dbReference type="PRINTS" id="PR00039">
    <property type="entry name" value="HTHLYSR"/>
</dbReference>
<dbReference type="OrthoDB" id="9811588at2"/>
<dbReference type="Pfam" id="PF00126">
    <property type="entry name" value="HTH_1"/>
    <property type="match status" value="1"/>
</dbReference>
<sequence length="298" mass="32365">MDLRHLRYFIAIADHGSFTRAAEVLHIEQPPLSQQIKSLETELGLKLFERSRRGAVLTDAGEQLVEQARTILTLEHQFRLLATGLARGEQGRLRIGMAGAVSLLPLIPQAIRAFREKWPEIQITLEESNTPALCEALNESRVDIAIVRPPAPDPGISLHPLFDEPTLIAVPKGHPLSQRGTLRLTDVANEPFLIFDRTLGPGFYDAIISACQQAGFTPHFGQSAPQIAATVPMVAAGLGVSIVPAYLSQIHVDGATFHRIEGPSPRASISLASRTPELSGPSANFHRILLKLATSEGK</sequence>